<keyword evidence="2" id="KW-1185">Reference proteome</keyword>
<dbReference type="GeneID" id="89931780"/>
<evidence type="ECO:0000313" key="1">
    <source>
        <dbReference type="EMBL" id="KAK5163779.1"/>
    </source>
</evidence>
<accession>A0AAV9NVX7</accession>
<dbReference type="Proteomes" id="UP001337655">
    <property type="component" value="Unassembled WGS sequence"/>
</dbReference>
<name>A0AAV9NVX7_9PEZI</name>
<sequence length="311" mass="33993">MDPFQPHHFSPRLHDLLKNTDLQQLSRLPSPRLATTALPNIGLIELVSPQAFEKDYQPLYTTFFHGQERENPSLITARLAADFAGQRSGLAPYRVLGLRDNAGEAIGAAQFSVLFLPATGTGAKYAVPYLQYIYVRPQNRRQDLSEVLHTLVLAVATADAEALGGGRTVPFTLFESEPTGYGTTEASKGTATERAEIHARSGSRALMLRGQDGRVCSAHVQPGLEVGEGPLTLIWAIRPSPAMLEEGWDVAECGKALVEGYYRSLRDEGFPEENIAVAEGIVGARMRGREFFGMALANVTVDMYKADIEEM</sequence>
<evidence type="ECO:0000313" key="2">
    <source>
        <dbReference type="Proteomes" id="UP001337655"/>
    </source>
</evidence>
<gene>
    <name evidence="1" type="ORF">LTR77_010453</name>
</gene>
<dbReference type="EMBL" id="JAVRRT010000023">
    <property type="protein sequence ID" value="KAK5163779.1"/>
    <property type="molecule type" value="Genomic_DNA"/>
</dbReference>
<organism evidence="1 2">
    <name type="scientific">Saxophila tyrrhenica</name>
    <dbReference type="NCBI Taxonomy" id="1690608"/>
    <lineage>
        <taxon>Eukaryota</taxon>
        <taxon>Fungi</taxon>
        <taxon>Dikarya</taxon>
        <taxon>Ascomycota</taxon>
        <taxon>Pezizomycotina</taxon>
        <taxon>Dothideomycetes</taxon>
        <taxon>Dothideomycetidae</taxon>
        <taxon>Mycosphaerellales</taxon>
        <taxon>Extremaceae</taxon>
        <taxon>Saxophila</taxon>
    </lineage>
</organism>
<reference evidence="1 2" key="1">
    <citation type="submission" date="2023-08" db="EMBL/GenBank/DDBJ databases">
        <title>Black Yeasts Isolated from many extreme environments.</title>
        <authorList>
            <person name="Coleine C."/>
            <person name="Stajich J.E."/>
            <person name="Selbmann L."/>
        </authorList>
    </citation>
    <scope>NUCLEOTIDE SEQUENCE [LARGE SCALE GENOMIC DNA]</scope>
    <source>
        <strain evidence="1 2">CCFEE 5935</strain>
    </source>
</reference>
<protein>
    <submittedName>
        <fullName evidence="1">Uncharacterized protein</fullName>
    </submittedName>
</protein>
<dbReference type="AlphaFoldDB" id="A0AAV9NVX7"/>
<proteinExistence type="predicted"/>
<comment type="caution">
    <text evidence="1">The sequence shown here is derived from an EMBL/GenBank/DDBJ whole genome shotgun (WGS) entry which is preliminary data.</text>
</comment>
<dbReference type="RefSeq" id="XP_064654181.1">
    <property type="nucleotide sequence ID" value="XM_064807672.1"/>
</dbReference>